<reference evidence="1 2" key="2">
    <citation type="submission" date="2013-11" db="EMBL/GenBank/DDBJ databases">
        <title>The Genome Sequence of Phytophthora parasitica INRA-310.</title>
        <authorList>
            <consortium name="The Broad Institute Genomics Platform"/>
            <person name="Russ C."/>
            <person name="Tyler B."/>
            <person name="Panabieres F."/>
            <person name="Shan W."/>
            <person name="Tripathy S."/>
            <person name="Grunwald N."/>
            <person name="Machado M."/>
            <person name="Johnson C.S."/>
            <person name="Arredondo F."/>
            <person name="Hong C."/>
            <person name="Coffey M."/>
            <person name="Young S.K."/>
            <person name="Zeng Q."/>
            <person name="Gargeya S."/>
            <person name="Fitzgerald M."/>
            <person name="Abouelleil A."/>
            <person name="Alvarado L."/>
            <person name="Chapman S.B."/>
            <person name="Gainer-Dewar J."/>
            <person name="Goldberg J."/>
            <person name="Griggs A."/>
            <person name="Gujja S."/>
            <person name="Hansen M."/>
            <person name="Howarth C."/>
            <person name="Imamovic A."/>
            <person name="Ireland A."/>
            <person name="Larimer J."/>
            <person name="McCowan C."/>
            <person name="Murphy C."/>
            <person name="Pearson M."/>
            <person name="Poon T.W."/>
            <person name="Priest M."/>
            <person name="Roberts A."/>
            <person name="Saif S."/>
            <person name="Shea T."/>
            <person name="Sykes S."/>
            <person name="Wortman J."/>
            <person name="Nusbaum C."/>
            <person name="Birren B."/>
        </authorList>
    </citation>
    <scope>NUCLEOTIDE SEQUENCE [LARGE SCALE GENOMIC DNA]</scope>
    <source>
        <strain evidence="1 2">INRA-310</strain>
    </source>
</reference>
<dbReference type="Proteomes" id="UP000018817">
    <property type="component" value="Unassembled WGS sequence"/>
</dbReference>
<organism evidence="1 2">
    <name type="scientific">Phytophthora nicotianae (strain INRA-310)</name>
    <name type="common">Phytophthora parasitica</name>
    <dbReference type="NCBI Taxonomy" id="761204"/>
    <lineage>
        <taxon>Eukaryota</taxon>
        <taxon>Sar</taxon>
        <taxon>Stramenopiles</taxon>
        <taxon>Oomycota</taxon>
        <taxon>Peronosporomycetes</taxon>
        <taxon>Peronosporales</taxon>
        <taxon>Peronosporaceae</taxon>
        <taxon>Phytophthora</taxon>
    </lineage>
</organism>
<dbReference type="EMBL" id="KI669637">
    <property type="protein sequence ID" value="ETN00506.1"/>
    <property type="molecule type" value="Genomic_DNA"/>
</dbReference>
<protein>
    <submittedName>
        <fullName evidence="1">Uncharacterized protein</fullName>
    </submittedName>
</protein>
<dbReference type="RefSeq" id="XP_008914177.1">
    <property type="nucleotide sequence ID" value="XM_008915929.1"/>
</dbReference>
<sequence length="136" mass="14450">MRSRKIVSRFPLPLTFTVSRSGKEATLDNILITRRHRIVVASGSKSLEVSRVVKSGGIAPRSSLSSLKPVLSTSGLNSSRIFCSLSSETCRTIAINVTSAYGGRLTISRIASDGNCGLSSCLIAKASDKSTFGNRN</sequence>
<evidence type="ECO:0000313" key="1">
    <source>
        <dbReference type="EMBL" id="ETN00506.1"/>
    </source>
</evidence>
<proteinExistence type="predicted"/>
<reference evidence="2" key="1">
    <citation type="submission" date="2011-12" db="EMBL/GenBank/DDBJ databases">
        <authorList>
            <consortium name="The Broad Institute Genome Sequencing Platform"/>
            <person name="Russ C."/>
            <person name="Tyler B."/>
            <person name="Panabieres F."/>
            <person name="Shan W."/>
            <person name="Tripathy S."/>
            <person name="Grunwald N."/>
            <person name="Machado M."/>
            <person name="Young S.K."/>
            <person name="Zeng Q."/>
            <person name="Gargeya S."/>
            <person name="Fitzgerald M."/>
            <person name="Haas B."/>
            <person name="Abouelleil A."/>
            <person name="Alvarado L."/>
            <person name="Arachchi H.M."/>
            <person name="Berlin A."/>
            <person name="Chapman S.B."/>
            <person name="Gearin G."/>
            <person name="Goldberg J."/>
            <person name="Griggs A."/>
            <person name="Gujja S."/>
            <person name="Hansen M."/>
            <person name="Heiman D."/>
            <person name="Howarth C."/>
            <person name="Larimer J."/>
            <person name="Lui A."/>
            <person name="MacDonald P.J.P."/>
            <person name="McCowen C."/>
            <person name="Montmayeur A."/>
            <person name="Murphy C."/>
            <person name="Neiman D."/>
            <person name="Pearson M."/>
            <person name="Priest M."/>
            <person name="Roberts A."/>
            <person name="Saif S."/>
            <person name="Shea T."/>
            <person name="Sisk P."/>
            <person name="Stolte C."/>
            <person name="Sykes S."/>
            <person name="Wortman J."/>
            <person name="Nusbaum C."/>
            <person name="Birren B."/>
        </authorList>
    </citation>
    <scope>NUCLEOTIDE SEQUENCE [LARGE SCALE GENOMIC DNA]</scope>
    <source>
        <strain evidence="2">INRA-310</strain>
    </source>
</reference>
<name>W2PIN6_PHYN3</name>
<accession>W2PIN6</accession>
<dbReference type="GeneID" id="20192849"/>
<evidence type="ECO:0000313" key="2">
    <source>
        <dbReference type="Proteomes" id="UP000018817"/>
    </source>
</evidence>
<dbReference type="VEuPathDB" id="FungiDB:PPTG_24250"/>
<gene>
    <name evidence="1" type="ORF">PPTG_24250</name>
</gene>
<dbReference type="AlphaFoldDB" id="W2PIN6"/>